<reference evidence="1 2" key="1">
    <citation type="submission" date="2016-11" db="EMBL/GenBank/DDBJ databases">
        <authorList>
            <person name="Jaros S."/>
            <person name="Januszkiewicz K."/>
            <person name="Wedrychowicz H."/>
        </authorList>
    </citation>
    <scope>NUCLEOTIDE SEQUENCE [LARGE SCALE GENOMIC DNA]</scope>
    <source>
        <strain evidence="1 2">DSM 18119</strain>
    </source>
</reference>
<dbReference type="Proteomes" id="UP000184048">
    <property type="component" value="Unassembled WGS sequence"/>
</dbReference>
<protein>
    <submittedName>
        <fullName evidence="1">Uncharacterized protein</fullName>
    </submittedName>
</protein>
<dbReference type="AlphaFoldDB" id="A0A1M5D8S9"/>
<name>A0A1M5D8S9_9BACT</name>
<dbReference type="OrthoDB" id="9806388at2"/>
<evidence type="ECO:0000313" key="1">
    <source>
        <dbReference type="EMBL" id="SHF63426.1"/>
    </source>
</evidence>
<proteinExistence type="predicted"/>
<dbReference type="RefSeq" id="WP_072836303.1">
    <property type="nucleotide sequence ID" value="NZ_FQUU01000014.1"/>
</dbReference>
<accession>A0A1M5D8S9</accession>
<dbReference type="EMBL" id="FQUU01000014">
    <property type="protein sequence ID" value="SHF63426.1"/>
    <property type="molecule type" value="Genomic_DNA"/>
</dbReference>
<sequence length="111" mass="12715">MRNNTLLSEIDLWEAWIEFDHEGTESFGTLYILGEVPVSKTSQHPFFIKCIQENDPQTLVLSVELSDSVSTSGEEEVVFSEKLPGLHKYDTIKIYRGKDLIKEINEIEVLI</sequence>
<evidence type="ECO:0000313" key="2">
    <source>
        <dbReference type="Proteomes" id="UP000184048"/>
    </source>
</evidence>
<keyword evidence="2" id="KW-1185">Reference proteome</keyword>
<organism evidence="1 2">
    <name type="scientific">Flavisolibacter ginsengisoli DSM 18119</name>
    <dbReference type="NCBI Taxonomy" id="1121884"/>
    <lineage>
        <taxon>Bacteria</taxon>
        <taxon>Pseudomonadati</taxon>
        <taxon>Bacteroidota</taxon>
        <taxon>Chitinophagia</taxon>
        <taxon>Chitinophagales</taxon>
        <taxon>Chitinophagaceae</taxon>
        <taxon>Flavisolibacter</taxon>
    </lineage>
</organism>
<gene>
    <name evidence="1" type="ORF">SAMN02745131_03160</name>
</gene>
<dbReference type="STRING" id="1121884.SAMN02745131_03160"/>